<accession>A0A432XHQ8</accession>
<dbReference type="AlphaFoldDB" id="A0A432XHQ8"/>
<keyword evidence="4" id="KW-1185">Reference proteome</keyword>
<feature type="domain" description="HNH nuclease" evidence="2">
    <location>
        <begin position="455"/>
        <end position="497"/>
    </location>
</feature>
<dbReference type="Proteomes" id="UP000286678">
    <property type="component" value="Unassembled WGS sequence"/>
</dbReference>
<sequence length="569" mass="65216">MDDNIIYYNRNAEQLADQYDSLDFESVHGDWFDELPSAGMALDVGAGSGRDARFLACHGFEVVAVEPADALRERAQQYDVTQTEGCNPIHWLDDSLPELNRVQKLQTKFDLILLSAVWMHIAPSKRQRAFRKLSSLLKPNGKMVVSLRHGASPDERTMHPVSADELAGYAQQQGLSFRVLRPKADQLQRPDVEWETVLLALPDDGTGAFPLLRNIVVNDAKASTYKVALLRTLLRIAEGHPGAVMTQTDTHVELPMGLVAWYWLKLYKPLLDHYQLQQSSSNRGLGFVKENGWGQLSDMTANDFYIGACYFDPTQASNIYRTLKDIASTIKNMPAKYITLPGTQTEVFGVELARTQKPQGSLVLDYQFLKSLGTFYVPRAIWDALSRFSVWIEPALISEWSQLMASYQRNQSRFTLADYLNALRWENPERSTNRVRKRVDDLLAQQGVDCCWSGNALRRQRYAVDHAFPFARWPNNDLWNLLPTRTEINSKKSDKLPTQQTLVQARVLIVDWWRTGWHEHRDEFFTQANLALPNLAPDNKNYDDVFEALTLQRERIKQTQQLQDWHLTR</sequence>
<reference evidence="4" key="1">
    <citation type="journal article" date="2018" name="Front. Microbiol.">
        <title>Genome-Based Analysis Reveals the Taxonomy and Diversity of the Family Idiomarinaceae.</title>
        <authorList>
            <person name="Liu Y."/>
            <person name="Lai Q."/>
            <person name="Shao Z."/>
        </authorList>
    </citation>
    <scope>NUCLEOTIDE SEQUENCE [LARGE SCALE GENOMIC DNA]</scope>
    <source>
        <strain evidence="4">SW15</strain>
    </source>
</reference>
<dbReference type="GO" id="GO:0008168">
    <property type="term" value="F:methyltransferase activity"/>
    <property type="evidence" value="ECO:0007669"/>
    <property type="project" value="UniProtKB-KW"/>
</dbReference>
<dbReference type="OrthoDB" id="7348755at2"/>
<evidence type="ECO:0000256" key="1">
    <source>
        <dbReference type="ARBA" id="ARBA00022679"/>
    </source>
</evidence>
<comment type="caution">
    <text evidence="3">The sequence shown here is derived from an EMBL/GenBank/DDBJ whole genome shotgun (WGS) entry which is preliminary data.</text>
</comment>
<dbReference type="Pfam" id="PF13489">
    <property type="entry name" value="Methyltransf_23"/>
    <property type="match status" value="1"/>
</dbReference>
<proteinExistence type="predicted"/>
<dbReference type="CDD" id="cd02440">
    <property type="entry name" value="AdoMet_MTases"/>
    <property type="match status" value="1"/>
</dbReference>
<dbReference type="PANTHER" id="PTHR43861:SF3">
    <property type="entry name" value="PUTATIVE (AFU_ORTHOLOGUE AFUA_2G14390)-RELATED"/>
    <property type="match status" value="1"/>
</dbReference>
<evidence type="ECO:0000313" key="3">
    <source>
        <dbReference type="EMBL" id="RUO48263.1"/>
    </source>
</evidence>
<gene>
    <name evidence="3" type="ORF">CWE21_06875</name>
</gene>
<dbReference type="Pfam" id="PF13395">
    <property type="entry name" value="HNH_4"/>
    <property type="match status" value="1"/>
</dbReference>
<organism evidence="3 4">
    <name type="scientific">Pseudidiomarina aquimaris</name>
    <dbReference type="NCBI Taxonomy" id="641841"/>
    <lineage>
        <taxon>Bacteria</taxon>
        <taxon>Pseudomonadati</taxon>
        <taxon>Pseudomonadota</taxon>
        <taxon>Gammaproteobacteria</taxon>
        <taxon>Alteromonadales</taxon>
        <taxon>Idiomarinaceae</taxon>
        <taxon>Pseudidiomarina</taxon>
    </lineage>
</organism>
<evidence type="ECO:0000313" key="4">
    <source>
        <dbReference type="Proteomes" id="UP000286678"/>
    </source>
</evidence>
<keyword evidence="1 3" id="KW-0808">Transferase</keyword>
<dbReference type="Gene3D" id="3.40.50.150">
    <property type="entry name" value="Vaccinia Virus protein VP39"/>
    <property type="match status" value="1"/>
</dbReference>
<dbReference type="InterPro" id="IPR003615">
    <property type="entry name" value="HNH_nuc"/>
</dbReference>
<keyword evidence="3" id="KW-0489">Methyltransferase</keyword>
<dbReference type="GO" id="GO:0032259">
    <property type="term" value="P:methylation"/>
    <property type="evidence" value="ECO:0007669"/>
    <property type="project" value="UniProtKB-KW"/>
</dbReference>
<protein>
    <submittedName>
        <fullName evidence="3">Methyltransferase type 12</fullName>
    </submittedName>
</protein>
<dbReference type="Gene3D" id="1.10.30.50">
    <property type="match status" value="1"/>
</dbReference>
<name>A0A432XHQ8_9GAMM</name>
<dbReference type="InterPro" id="IPR029063">
    <property type="entry name" value="SAM-dependent_MTases_sf"/>
</dbReference>
<dbReference type="RefSeq" id="WP_126833716.1">
    <property type="nucleotide sequence ID" value="NZ_PIPT01000004.1"/>
</dbReference>
<dbReference type="EMBL" id="PIPT01000004">
    <property type="protein sequence ID" value="RUO48263.1"/>
    <property type="molecule type" value="Genomic_DNA"/>
</dbReference>
<dbReference type="SUPFAM" id="SSF53335">
    <property type="entry name" value="S-adenosyl-L-methionine-dependent methyltransferases"/>
    <property type="match status" value="1"/>
</dbReference>
<evidence type="ECO:0000259" key="2">
    <source>
        <dbReference type="Pfam" id="PF13395"/>
    </source>
</evidence>
<dbReference type="PANTHER" id="PTHR43861">
    <property type="entry name" value="TRANS-ACONITATE 2-METHYLTRANSFERASE-RELATED"/>
    <property type="match status" value="1"/>
</dbReference>